<reference evidence="5" key="1">
    <citation type="submission" date="2022-11" db="UniProtKB">
        <authorList>
            <consortium name="WormBaseParasite"/>
        </authorList>
    </citation>
    <scope>IDENTIFICATION</scope>
</reference>
<organism evidence="4 5">
    <name type="scientific">Panagrolaimus superbus</name>
    <dbReference type="NCBI Taxonomy" id="310955"/>
    <lineage>
        <taxon>Eukaryota</taxon>
        <taxon>Metazoa</taxon>
        <taxon>Ecdysozoa</taxon>
        <taxon>Nematoda</taxon>
        <taxon>Chromadorea</taxon>
        <taxon>Rhabditida</taxon>
        <taxon>Tylenchina</taxon>
        <taxon>Panagrolaimomorpha</taxon>
        <taxon>Panagrolaimoidea</taxon>
        <taxon>Panagrolaimidae</taxon>
        <taxon>Panagrolaimus</taxon>
    </lineage>
</organism>
<dbReference type="InterPro" id="IPR008280">
    <property type="entry name" value="Tub_FtsZ_C"/>
</dbReference>
<dbReference type="InterPro" id="IPR018316">
    <property type="entry name" value="Tubulin/FtsZ_2-layer-sand-dom"/>
</dbReference>
<evidence type="ECO:0000259" key="3">
    <source>
        <dbReference type="SMART" id="SM00865"/>
    </source>
</evidence>
<protein>
    <submittedName>
        <fullName evidence="5">Tubulin/FtsZ 2-layer sandwich domain-containing protein</fullName>
    </submittedName>
</protein>
<dbReference type="SUPFAM" id="SSF55307">
    <property type="entry name" value="Tubulin C-terminal domain-like"/>
    <property type="match status" value="1"/>
</dbReference>
<dbReference type="GO" id="GO:0051301">
    <property type="term" value="P:cell division"/>
    <property type="evidence" value="ECO:0007669"/>
    <property type="project" value="TreeGrafter"/>
</dbReference>
<feature type="domain" description="Tubulin/FtsZ 2-layer sandwich" evidence="3">
    <location>
        <begin position="1"/>
        <end position="101"/>
    </location>
</feature>
<dbReference type="GO" id="GO:0032153">
    <property type="term" value="C:cell division site"/>
    <property type="evidence" value="ECO:0007669"/>
    <property type="project" value="TreeGrafter"/>
</dbReference>
<dbReference type="AlphaFoldDB" id="A0A914YQZ6"/>
<evidence type="ECO:0000256" key="2">
    <source>
        <dbReference type="ARBA" id="ARBA00023134"/>
    </source>
</evidence>
<dbReference type="Gene3D" id="3.30.1330.20">
    <property type="entry name" value="Tubulin/FtsZ, C-terminal domain"/>
    <property type="match status" value="1"/>
</dbReference>
<dbReference type="SMART" id="SM00865">
    <property type="entry name" value="Tubulin_C"/>
    <property type="match status" value="1"/>
</dbReference>
<keyword evidence="2" id="KW-0342">GTP-binding</keyword>
<evidence type="ECO:0000313" key="5">
    <source>
        <dbReference type="WBParaSite" id="PSU_v2.g19799.t1"/>
    </source>
</evidence>
<dbReference type="WBParaSite" id="PSU_v2.g19799.t1">
    <property type="protein sequence ID" value="PSU_v2.g19799.t1"/>
    <property type="gene ID" value="PSU_v2.g19799"/>
</dbReference>
<sequence>MMGTAVASGSNRAREAAERAIACPLLEGVDLHGARGMLVNITSSSSLKMRETREIMDTIRGYAAEDATVIFGTAYDESMGDSLRVTVVATGLGTDNMPVIGADYANADVPAVIRNPRSQASAQVRALETAGMDHFDIPAFLRKQAD</sequence>
<proteinExistence type="predicted"/>
<evidence type="ECO:0000313" key="4">
    <source>
        <dbReference type="Proteomes" id="UP000887577"/>
    </source>
</evidence>
<dbReference type="InterPro" id="IPR045061">
    <property type="entry name" value="FtsZ/CetZ"/>
</dbReference>
<evidence type="ECO:0000256" key="1">
    <source>
        <dbReference type="ARBA" id="ARBA00022741"/>
    </source>
</evidence>
<dbReference type="Pfam" id="PF12327">
    <property type="entry name" value="FtsZ_C"/>
    <property type="match status" value="1"/>
</dbReference>
<dbReference type="GO" id="GO:0005525">
    <property type="term" value="F:GTP binding"/>
    <property type="evidence" value="ECO:0007669"/>
    <property type="project" value="UniProtKB-KW"/>
</dbReference>
<dbReference type="InterPro" id="IPR037103">
    <property type="entry name" value="Tubulin/FtsZ-like_C"/>
</dbReference>
<dbReference type="InterPro" id="IPR024757">
    <property type="entry name" value="FtsZ_C"/>
</dbReference>
<accession>A0A914YQZ6</accession>
<dbReference type="Proteomes" id="UP000887577">
    <property type="component" value="Unplaced"/>
</dbReference>
<name>A0A914YQZ6_9BILA</name>
<dbReference type="PANTHER" id="PTHR30314">
    <property type="entry name" value="CELL DIVISION PROTEIN FTSZ-RELATED"/>
    <property type="match status" value="1"/>
</dbReference>
<keyword evidence="4" id="KW-1185">Reference proteome</keyword>
<dbReference type="PANTHER" id="PTHR30314:SF3">
    <property type="entry name" value="MITOCHONDRIAL DIVISION PROTEIN FSZA"/>
    <property type="match status" value="1"/>
</dbReference>
<keyword evidence="1" id="KW-0547">Nucleotide-binding</keyword>
<dbReference type="GO" id="GO:0003924">
    <property type="term" value="F:GTPase activity"/>
    <property type="evidence" value="ECO:0007669"/>
    <property type="project" value="InterPro"/>
</dbReference>
<dbReference type="GO" id="GO:0005737">
    <property type="term" value="C:cytoplasm"/>
    <property type="evidence" value="ECO:0007669"/>
    <property type="project" value="TreeGrafter"/>
</dbReference>